<evidence type="ECO:0000256" key="7">
    <source>
        <dbReference type="ARBA" id="ARBA00023054"/>
    </source>
</evidence>
<accession>A0A4U5NZW6</accession>
<dbReference type="STRING" id="34508.A0A4U5NZW6"/>
<feature type="transmembrane region" description="Helical" evidence="11">
    <location>
        <begin position="267"/>
        <end position="286"/>
    </location>
</feature>
<comment type="subcellular location">
    <subcellularLocation>
        <location evidence="1">Membrane</location>
        <topology evidence="1">Single-pass type IV membrane protein</topology>
    </subcellularLocation>
</comment>
<keyword evidence="13" id="KW-1185">Reference proteome</keyword>
<reference evidence="12 13" key="1">
    <citation type="journal article" date="2015" name="Genome Biol.">
        <title>Comparative genomics of Steinernema reveals deeply conserved gene regulatory networks.</title>
        <authorList>
            <person name="Dillman A.R."/>
            <person name="Macchietto M."/>
            <person name="Porter C.F."/>
            <person name="Rogers A."/>
            <person name="Williams B."/>
            <person name="Antoshechkin I."/>
            <person name="Lee M.M."/>
            <person name="Goodwin Z."/>
            <person name="Lu X."/>
            <person name="Lewis E.E."/>
            <person name="Goodrich-Blair H."/>
            <person name="Stock S.P."/>
            <person name="Adams B.J."/>
            <person name="Sternberg P.W."/>
            <person name="Mortazavi A."/>
        </authorList>
    </citation>
    <scope>NUCLEOTIDE SEQUENCE [LARGE SCALE GENOMIC DNA]</scope>
    <source>
        <strain evidence="12 13">ALL</strain>
    </source>
</reference>
<dbReference type="GO" id="GO:0031201">
    <property type="term" value="C:SNARE complex"/>
    <property type="evidence" value="ECO:0007669"/>
    <property type="project" value="TreeGrafter"/>
</dbReference>
<dbReference type="GO" id="GO:0005783">
    <property type="term" value="C:endoplasmic reticulum"/>
    <property type="evidence" value="ECO:0007669"/>
    <property type="project" value="TreeGrafter"/>
</dbReference>
<evidence type="ECO:0000313" key="13">
    <source>
        <dbReference type="Proteomes" id="UP000298663"/>
    </source>
</evidence>
<dbReference type="GO" id="GO:0006890">
    <property type="term" value="P:retrograde vesicle-mediated transport, Golgi to endoplasmic reticulum"/>
    <property type="evidence" value="ECO:0007669"/>
    <property type="project" value="TreeGrafter"/>
</dbReference>
<dbReference type="Proteomes" id="UP000298663">
    <property type="component" value="Unassembled WGS sequence"/>
</dbReference>
<keyword evidence="7 9" id="KW-0175">Coiled coil</keyword>
<evidence type="ECO:0008006" key="14">
    <source>
        <dbReference type="Google" id="ProtNLM"/>
    </source>
</evidence>
<organism evidence="12 13">
    <name type="scientific">Steinernema carpocapsae</name>
    <name type="common">Entomopathogenic nematode</name>
    <dbReference type="NCBI Taxonomy" id="34508"/>
    <lineage>
        <taxon>Eukaryota</taxon>
        <taxon>Metazoa</taxon>
        <taxon>Ecdysozoa</taxon>
        <taxon>Nematoda</taxon>
        <taxon>Chromadorea</taxon>
        <taxon>Rhabditida</taxon>
        <taxon>Tylenchina</taxon>
        <taxon>Panagrolaimomorpha</taxon>
        <taxon>Strongyloidoidea</taxon>
        <taxon>Steinernematidae</taxon>
        <taxon>Steinernema</taxon>
    </lineage>
</organism>
<feature type="compositionally biased region" description="Basic and acidic residues" evidence="10">
    <location>
        <begin position="105"/>
        <end position="130"/>
    </location>
</feature>
<dbReference type="OrthoDB" id="342981at2759"/>
<keyword evidence="8 11" id="KW-0472">Membrane</keyword>
<reference evidence="12 13" key="2">
    <citation type="journal article" date="2019" name="G3 (Bethesda)">
        <title>Hybrid Assembly of the Genome of the Entomopathogenic Nematode Steinernema carpocapsae Identifies the X-Chromosome.</title>
        <authorList>
            <person name="Serra L."/>
            <person name="Macchietto M."/>
            <person name="Macias-Munoz A."/>
            <person name="McGill C.J."/>
            <person name="Rodriguez I.M."/>
            <person name="Rodriguez B."/>
            <person name="Murad R."/>
            <person name="Mortazavi A."/>
        </authorList>
    </citation>
    <scope>NUCLEOTIDE SEQUENCE [LARGE SCALE GENOMIC DNA]</scope>
    <source>
        <strain evidence="12 13">ALL</strain>
    </source>
</reference>
<evidence type="ECO:0000256" key="3">
    <source>
        <dbReference type="ARBA" id="ARBA00022448"/>
    </source>
</evidence>
<keyword evidence="6 11" id="KW-1133">Transmembrane helix</keyword>
<dbReference type="SUPFAM" id="SSF58038">
    <property type="entry name" value="SNARE fusion complex"/>
    <property type="match status" value="1"/>
</dbReference>
<evidence type="ECO:0000256" key="8">
    <source>
        <dbReference type="ARBA" id="ARBA00023136"/>
    </source>
</evidence>
<dbReference type="EMBL" id="AZBU02000003">
    <property type="protein sequence ID" value="TKR88893.1"/>
    <property type="molecule type" value="Genomic_DNA"/>
</dbReference>
<name>A0A4U5NZW6_STECR</name>
<keyword evidence="5" id="KW-0653">Protein transport</keyword>
<evidence type="ECO:0000256" key="1">
    <source>
        <dbReference type="ARBA" id="ARBA00004211"/>
    </source>
</evidence>
<evidence type="ECO:0000256" key="9">
    <source>
        <dbReference type="SAM" id="Coils"/>
    </source>
</evidence>
<keyword evidence="4 11" id="KW-0812">Transmembrane</keyword>
<evidence type="ECO:0000256" key="6">
    <source>
        <dbReference type="ARBA" id="ARBA00022989"/>
    </source>
</evidence>
<sequence length="288" mass="33591">MRMTMTMSDAERNAFDAETDIAMKECSKGIIKLQKAIKSDPNIRAVDESKHLNHACDLLDMYLNSIRQIIAQMRTVRLYKTKSRQVVSRLSNLVKLHESSITSETKSEIPKAKEESDGWEHVNSQDESRSRKSWNPVQIKREAEEPLLSHEPHLHQVKPDQCFFQQELTRSAFAEPETDFTEVEELKFAMENQQLRRRLQHTNTEVEAIEKQVEELHRMQKFFSEKVMDQEVDIIKVHTAAEETVENIKDGNDLIRSAIKNGASRRVIFLFCLIVLTFTLLFLDWYNP</sequence>
<evidence type="ECO:0000256" key="4">
    <source>
        <dbReference type="ARBA" id="ARBA00022692"/>
    </source>
</evidence>
<evidence type="ECO:0000313" key="12">
    <source>
        <dbReference type="EMBL" id="TKR88893.1"/>
    </source>
</evidence>
<comment type="similarity">
    <text evidence="2">Belongs to the syntaxin family.</text>
</comment>
<gene>
    <name evidence="12" type="ORF">L596_013065</name>
</gene>
<proteinExistence type="inferred from homology"/>
<keyword evidence="3" id="KW-0813">Transport</keyword>
<dbReference type="PANTHER" id="PTHR15959:SF0">
    <property type="entry name" value="SYNTAXIN-18"/>
    <property type="match status" value="1"/>
</dbReference>
<feature type="region of interest" description="Disordered" evidence="10">
    <location>
        <begin position="101"/>
        <end position="137"/>
    </location>
</feature>
<evidence type="ECO:0000256" key="5">
    <source>
        <dbReference type="ARBA" id="ARBA00022927"/>
    </source>
</evidence>
<feature type="coiled-coil region" evidence="9">
    <location>
        <begin position="192"/>
        <end position="219"/>
    </location>
</feature>
<evidence type="ECO:0000256" key="10">
    <source>
        <dbReference type="SAM" id="MobiDB-lite"/>
    </source>
</evidence>
<evidence type="ECO:0000256" key="11">
    <source>
        <dbReference type="SAM" id="Phobius"/>
    </source>
</evidence>
<comment type="caution">
    <text evidence="12">The sequence shown here is derived from an EMBL/GenBank/DDBJ whole genome shotgun (WGS) entry which is preliminary data.</text>
</comment>
<dbReference type="AlphaFoldDB" id="A0A4U5NZW6"/>
<dbReference type="Gene3D" id="1.20.5.110">
    <property type="match status" value="1"/>
</dbReference>
<dbReference type="PANTHER" id="PTHR15959">
    <property type="entry name" value="SYNTAXIN-18"/>
    <property type="match status" value="1"/>
</dbReference>
<evidence type="ECO:0000256" key="2">
    <source>
        <dbReference type="ARBA" id="ARBA00009063"/>
    </source>
</evidence>
<protein>
    <recommendedName>
        <fullName evidence="14">t-SNARE coiled-coil homology domain-containing protein</fullName>
    </recommendedName>
</protein>
<dbReference type="GO" id="GO:0015031">
    <property type="term" value="P:protein transport"/>
    <property type="evidence" value="ECO:0007669"/>
    <property type="project" value="UniProtKB-KW"/>
</dbReference>